<dbReference type="AlphaFoldDB" id="A0A1T3NV05"/>
<dbReference type="STRING" id="159449.B4N89_05635"/>
<feature type="region of interest" description="Disordered" evidence="1">
    <location>
        <begin position="67"/>
        <end position="88"/>
    </location>
</feature>
<name>A0A1T3NV05_9ACTN</name>
<proteinExistence type="predicted"/>
<sequence length="88" mass="9251">MQRERGDVESALPDLDGLCLDDLDHLPASVLASALRRLVHESEEPSEAVVAGFTSVVDPVLVEAECDPRGGIDRTGDPRADGSGAVRA</sequence>
<organism evidence="2 3">
    <name type="scientific">Embleya scabrispora</name>
    <dbReference type="NCBI Taxonomy" id="159449"/>
    <lineage>
        <taxon>Bacteria</taxon>
        <taxon>Bacillati</taxon>
        <taxon>Actinomycetota</taxon>
        <taxon>Actinomycetes</taxon>
        <taxon>Kitasatosporales</taxon>
        <taxon>Streptomycetaceae</taxon>
        <taxon>Embleya</taxon>
    </lineage>
</organism>
<evidence type="ECO:0000313" key="3">
    <source>
        <dbReference type="Proteomes" id="UP000190037"/>
    </source>
</evidence>
<feature type="compositionally biased region" description="Basic and acidic residues" evidence="1">
    <location>
        <begin position="67"/>
        <end position="80"/>
    </location>
</feature>
<protein>
    <submittedName>
        <fullName evidence="2">FXSXX-COOH protein</fullName>
    </submittedName>
</protein>
<evidence type="ECO:0000313" key="2">
    <source>
        <dbReference type="EMBL" id="OPC80501.1"/>
    </source>
</evidence>
<dbReference type="Proteomes" id="UP000190037">
    <property type="component" value="Unassembled WGS sequence"/>
</dbReference>
<comment type="caution">
    <text evidence="2">The sequence shown here is derived from an EMBL/GenBank/DDBJ whole genome shotgun (WGS) entry which is preliminary data.</text>
</comment>
<evidence type="ECO:0000256" key="1">
    <source>
        <dbReference type="SAM" id="MobiDB-lite"/>
    </source>
</evidence>
<dbReference type="RefSeq" id="WP_078974759.1">
    <property type="nucleotide sequence ID" value="NZ_MWQN01000001.1"/>
</dbReference>
<keyword evidence="3" id="KW-1185">Reference proteome</keyword>
<dbReference type="OrthoDB" id="4350851at2"/>
<accession>A0A1T3NV05</accession>
<dbReference type="EMBL" id="MWQN01000001">
    <property type="protein sequence ID" value="OPC80501.1"/>
    <property type="molecule type" value="Genomic_DNA"/>
</dbReference>
<gene>
    <name evidence="2" type="ORF">B4N89_05635</name>
</gene>
<dbReference type="InterPro" id="IPR026334">
    <property type="entry name" value="FxSxx-COOH"/>
</dbReference>
<dbReference type="NCBIfam" id="TIGR04268">
    <property type="entry name" value="FxSxx-COOH"/>
    <property type="match status" value="1"/>
</dbReference>
<reference evidence="2 3" key="1">
    <citation type="submission" date="2017-03" db="EMBL/GenBank/DDBJ databases">
        <title>Draft genome sequence of Streptomyces scabrisporus NF3, endophyte isolated from Amphipterygium adstringens.</title>
        <authorList>
            <person name="Vazquez M."/>
            <person name="Ceapa C.D."/>
            <person name="Rodriguez Luna D."/>
            <person name="Sanchez Esquivel S."/>
        </authorList>
    </citation>
    <scope>NUCLEOTIDE SEQUENCE [LARGE SCALE GENOMIC DNA]</scope>
    <source>
        <strain evidence="2 3">NF3</strain>
    </source>
</reference>